<feature type="transmembrane region" description="Helical" evidence="1">
    <location>
        <begin position="169"/>
        <end position="186"/>
    </location>
</feature>
<feature type="transmembrane region" description="Helical" evidence="1">
    <location>
        <begin position="207"/>
        <end position="226"/>
    </location>
</feature>
<accession>A0ABU0PAJ3</accession>
<evidence type="ECO:0000259" key="2">
    <source>
        <dbReference type="Pfam" id="PF02517"/>
    </source>
</evidence>
<keyword evidence="1" id="KW-1133">Transmembrane helix</keyword>
<feature type="transmembrane region" description="Helical" evidence="1">
    <location>
        <begin position="93"/>
        <end position="116"/>
    </location>
</feature>
<evidence type="ECO:0000313" key="4">
    <source>
        <dbReference type="Proteomes" id="UP001239085"/>
    </source>
</evidence>
<keyword evidence="1" id="KW-0472">Membrane</keyword>
<feature type="transmembrane region" description="Helical" evidence="1">
    <location>
        <begin position="291"/>
        <end position="311"/>
    </location>
</feature>
<comment type="caution">
    <text evidence="3">The sequence shown here is derived from an EMBL/GenBank/DDBJ whole genome shotgun (WGS) entry which is preliminary data.</text>
</comment>
<keyword evidence="4" id="KW-1185">Reference proteome</keyword>
<sequence length="343" mass="37766">MHRDNPHPVIDRGRLFRPDKTSQRGRAVPPGVEYHRTLAGEKRRVGRGILAIVLLLGGMWAGILGSVLLARMFDQAVGIPPTAEGRGGLTPSMHILGMFANALLIPLSALIQRWLYGVPFASFYSVFSRFRFSLFTRALFIVVPVFIVMNVVGSFLLPTESVVWVQSEALWMLAGTLLLVPLQATAEEFGLRGLVFRVASSWGRGPRTSLVLGIAVTGFAFAALHLAMDPWLWVWYFLLAITTCLITWRSGGIEIAIVLHVAFNTLNYVFAVGTSGDLSGASDRSGSNSMIAVSFILPALIFIAATIVVWFRTRRTGPITTPPADWRPDDWQSLHGIAERRPR</sequence>
<feature type="transmembrane region" description="Helical" evidence="1">
    <location>
        <begin position="232"/>
        <end position="248"/>
    </location>
</feature>
<feature type="transmembrane region" description="Helical" evidence="1">
    <location>
        <begin position="255"/>
        <end position="271"/>
    </location>
</feature>
<dbReference type="Pfam" id="PF02517">
    <property type="entry name" value="Rce1-like"/>
    <property type="match status" value="1"/>
</dbReference>
<evidence type="ECO:0000313" key="3">
    <source>
        <dbReference type="EMBL" id="MDQ0644357.1"/>
    </source>
</evidence>
<keyword evidence="3" id="KW-0645">Protease</keyword>
<proteinExistence type="predicted"/>
<dbReference type="EMBL" id="JAUSXK010000001">
    <property type="protein sequence ID" value="MDQ0644357.1"/>
    <property type="molecule type" value="Genomic_DNA"/>
</dbReference>
<keyword evidence="3" id="KW-0378">Hydrolase</keyword>
<protein>
    <submittedName>
        <fullName evidence="3">Membrane protease YdiL (CAAX protease family)</fullName>
    </submittedName>
</protein>
<feature type="transmembrane region" description="Helical" evidence="1">
    <location>
        <begin position="49"/>
        <end position="73"/>
    </location>
</feature>
<name>A0ABU0PAJ3_9MICO</name>
<dbReference type="GO" id="GO:0006508">
    <property type="term" value="P:proteolysis"/>
    <property type="evidence" value="ECO:0007669"/>
    <property type="project" value="UniProtKB-KW"/>
</dbReference>
<keyword evidence="1" id="KW-0812">Transmembrane</keyword>
<organism evidence="3 4">
    <name type="scientific">Microbacterium murale</name>
    <dbReference type="NCBI Taxonomy" id="1081040"/>
    <lineage>
        <taxon>Bacteria</taxon>
        <taxon>Bacillati</taxon>
        <taxon>Actinomycetota</taxon>
        <taxon>Actinomycetes</taxon>
        <taxon>Micrococcales</taxon>
        <taxon>Microbacteriaceae</taxon>
        <taxon>Microbacterium</taxon>
    </lineage>
</organism>
<feature type="domain" description="CAAX prenyl protease 2/Lysostaphin resistance protein A-like" evidence="2">
    <location>
        <begin position="171"/>
        <end position="265"/>
    </location>
</feature>
<dbReference type="Proteomes" id="UP001239085">
    <property type="component" value="Unassembled WGS sequence"/>
</dbReference>
<gene>
    <name evidence="3" type="ORF">QFZ46_002517</name>
</gene>
<evidence type="ECO:0000256" key="1">
    <source>
        <dbReference type="SAM" id="Phobius"/>
    </source>
</evidence>
<reference evidence="3 4" key="1">
    <citation type="submission" date="2023-07" db="EMBL/GenBank/DDBJ databases">
        <title>Comparative genomics of wheat-associated soil bacteria to identify genetic determinants of phenazine resistance.</title>
        <authorList>
            <person name="Mouncey N."/>
        </authorList>
    </citation>
    <scope>NUCLEOTIDE SEQUENCE [LARGE SCALE GENOMIC DNA]</scope>
    <source>
        <strain evidence="3 4">W2I7</strain>
    </source>
</reference>
<dbReference type="GO" id="GO:0008233">
    <property type="term" value="F:peptidase activity"/>
    <property type="evidence" value="ECO:0007669"/>
    <property type="project" value="UniProtKB-KW"/>
</dbReference>
<feature type="transmembrane region" description="Helical" evidence="1">
    <location>
        <begin position="137"/>
        <end position="157"/>
    </location>
</feature>
<dbReference type="InterPro" id="IPR003675">
    <property type="entry name" value="Rce1/LyrA-like_dom"/>
</dbReference>